<proteinExistence type="predicted"/>
<dbReference type="AlphaFoldDB" id="A0A5B7FA65"/>
<dbReference type="InterPro" id="IPR036116">
    <property type="entry name" value="FN3_sf"/>
</dbReference>
<dbReference type="EMBL" id="VSRR010006123">
    <property type="protein sequence ID" value="MPC44091.1"/>
    <property type="molecule type" value="Genomic_DNA"/>
</dbReference>
<evidence type="ECO:0000313" key="2">
    <source>
        <dbReference type="Proteomes" id="UP000324222"/>
    </source>
</evidence>
<dbReference type="CDD" id="cd00063">
    <property type="entry name" value="FN3"/>
    <property type="match status" value="1"/>
</dbReference>
<gene>
    <name evidence="1" type="ORF">E2C01_037754</name>
</gene>
<dbReference type="InterPro" id="IPR013783">
    <property type="entry name" value="Ig-like_fold"/>
</dbReference>
<dbReference type="PANTHER" id="PTHR31594:SF16">
    <property type="entry name" value="SI:CH211-281L24.3"/>
    <property type="match status" value="1"/>
</dbReference>
<dbReference type="Gene3D" id="2.60.40.10">
    <property type="entry name" value="Immunoglobulins"/>
    <property type="match status" value="1"/>
</dbReference>
<evidence type="ECO:0000313" key="1">
    <source>
        <dbReference type="EMBL" id="MPC44091.1"/>
    </source>
</evidence>
<dbReference type="InterPro" id="IPR052090">
    <property type="entry name" value="Cytolytic_pore-forming_toxin"/>
</dbReference>
<sequence>MGVMLPEIRSGKEEKRSLVDLVHETNKSPASIESLSSLLSGKRIQAHFLNNCVSAMPDIKFATRKGDLESVNMGINKTHTLCLVISLPSHKSKLEMMRQFCLGQQFSSSCQKVPGSVTTQQKNRRPTQEIFDEFRKFYRINKYSMKTSFIVTQEFSENDNTIHAQVNFYKNQDLISDNYELPSPPSMITTIRTKDVTITWNPPKHGASNITSYVVICYGPNNTIEFIAGRDETAAIIGREHTIFAIFPLLIKVEVFAMCEAGKGPSFQFMLNL</sequence>
<organism evidence="1 2">
    <name type="scientific">Portunus trituberculatus</name>
    <name type="common">Swimming crab</name>
    <name type="synonym">Neptunus trituberculatus</name>
    <dbReference type="NCBI Taxonomy" id="210409"/>
    <lineage>
        <taxon>Eukaryota</taxon>
        <taxon>Metazoa</taxon>
        <taxon>Ecdysozoa</taxon>
        <taxon>Arthropoda</taxon>
        <taxon>Crustacea</taxon>
        <taxon>Multicrustacea</taxon>
        <taxon>Malacostraca</taxon>
        <taxon>Eumalacostraca</taxon>
        <taxon>Eucarida</taxon>
        <taxon>Decapoda</taxon>
        <taxon>Pleocyemata</taxon>
        <taxon>Brachyura</taxon>
        <taxon>Eubrachyura</taxon>
        <taxon>Portunoidea</taxon>
        <taxon>Portunidae</taxon>
        <taxon>Portuninae</taxon>
        <taxon>Portunus</taxon>
    </lineage>
</organism>
<protein>
    <recommendedName>
        <fullName evidence="3">Fibronectin type-III domain-containing protein</fullName>
    </recommendedName>
</protein>
<dbReference type="OrthoDB" id="6360271at2759"/>
<dbReference type="Proteomes" id="UP000324222">
    <property type="component" value="Unassembled WGS sequence"/>
</dbReference>
<reference evidence="1 2" key="1">
    <citation type="submission" date="2019-05" db="EMBL/GenBank/DDBJ databases">
        <title>Another draft genome of Portunus trituberculatus and its Hox gene families provides insights of decapod evolution.</title>
        <authorList>
            <person name="Jeong J.-H."/>
            <person name="Song I."/>
            <person name="Kim S."/>
            <person name="Choi T."/>
            <person name="Kim D."/>
            <person name="Ryu S."/>
            <person name="Kim W."/>
        </authorList>
    </citation>
    <scope>NUCLEOTIDE SEQUENCE [LARGE SCALE GENOMIC DNA]</scope>
    <source>
        <tissue evidence="1">Muscle</tissue>
    </source>
</reference>
<evidence type="ECO:0008006" key="3">
    <source>
        <dbReference type="Google" id="ProtNLM"/>
    </source>
</evidence>
<accession>A0A5B7FA65</accession>
<dbReference type="PANTHER" id="PTHR31594">
    <property type="entry name" value="AIG1-TYPE G DOMAIN-CONTAINING PROTEIN"/>
    <property type="match status" value="1"/>
</dbReference>
<keyword evidence="2" id="KW-1185">Reference proteome</keyword>
<comment type="caution">
    <text evidence="1">The sequence shown here is derived from an EMBL/GenBank/DDBJ whole genome shotgun (WGS) entry which is preliminary data.</text>
</comment>
<name>A0A5B7FA65_PORTR</name>
<dbReference type="InterPro" id="IPR003961">
    <property type="entry name" value="FN3_dom"/>
</dbReference>
<dbReference type="SUPFAM" id="SSF49265">
    <property type="entry name" value="Fibronectin type III"/>
    <property type="match status" value="1"/>
</dbReference>